<dbReference type="SUPFAM" id="SSF51735">
    <property type="entry name" value="NAD(P)-binding Rossmann-fold domains"/>
    <property type="match status" value="1"/>
</dbReference>
<dbReference type="Proteomes" id="UP000295701">
    <property type="component" value="Unassembled WGS sequence"/>
</dbReference>
<evidence type="ECO:0000256" key="1">
    <source>
        <dbReference type="ARBA" id="ARBA00023002"/>
    </source>
</evidence>
<feature type="domain" description="Mannitol dehydrogenase N-terminal" evidence="2">
    <location>
        <begin position="29"/>
        <end position="276"/>
    </location>
</feature>
<organism evidence="4 5">
    <name type="scientific">Palleronia sediminis</name>
    <dbReference type="NCBI Taxonomy" id="2547833"/>
    <lineage>
        <taxon>Bacteria</taxon>
        <taxon>Pseudomonadati</taxon>
        <taxon>Pseudomonadota</taxon>
        <taxon>Alphaproteobacteria</taxon>
        <taxon>Rhodobacterales</taxon>
        <taxon>Roseobacteraceae</taxon>
        <taxon>Palleronia</taxon>
    </lineage>
</organism>
<feature type="domain" description="Mannitol dehydrogenase C-terminal" evidence="3">
    <location>
        <begin position="285"/>
        <end position="468"/>
    </location>
</feature>
<keyword evidence="5" id="KW-1185">Reference proteome</keyword>
<dbReference type="Gene3D" id="3.40.50.720">
    <property type="entry name" value="NAD(P)-binding Rossmann-like Domain"/>
    <property type="match status" value="1"/>
</dbReference>
<dbReference type="InterPro" id="IPR013131">
    <property type="entry name" value="Mannitol_DH_N"/>
</dbReference>
<evidence type="ECO:0000313" key="5">
    <source>
        <dbReference type="Proteomes" id="UP000295701"/>
    </source>
</evidence>
<dbReference type="InterPro" id="IPR050988">
    <property type="entry name" value="Mannitol_DH/Oxidoreductase"/>
</dbReference>
<comment type="caution">
    <text evidence="4">The sequence shown here is derived from an EMBL/GenBank/DDBJ whole genome shotgun (WGS) entry which is preliminary data.</text>
</comment>
<dbReference type="PRINTS" id="PR00084">
    <property type="entry name" value="MTLDHDRGNASE"/>
</dbReference>
<reference evidence="4 5" key="1">
    <citation type="submission" date="2019-03" db="EMBL/GenBank/DDBJ databases">
        <title>Primorskyibacter sp. SS33 isolated from sediments.</title>
        <authorList>
            <person name="Xunke S."/>
        </authorList>
    </citation>
    <scope>NUCLEOTIDE SEQUENCE [LARGE SCALE GENOMIC DNA]</scope>
    <source>
        <strain evidence="4 5">SS33</strain>
    </source>
</reference>
<dbReference type="GO" id="GO:0016616">
    <property type="term" value="F:oxidoreductase activity, acting on the CH-OH group of donors, NAD or NADP as acceptor"/>
    <property type="evidence" value="ECO:0007669"/>
    <property type="project" value="TreeGrafter"/>
</dbReference>
<dbReference type="Gene3D" id="1.10.1040.10">
    <property type="entry name" value="N-(1-d-carboxylethyl)-l-norvaline Dehydrogenase, domain 2"/>
    <property type="match status" value="1"/>
</dbReference>
<dbReference type="InterPro" id="IPR013118">
    <property type="entry name" value="Mannitol_DH_C"/>
</dbReference>
<dbReference type="SUPFAM" id="SSF48179">
    <property type="entry name" value="6-phosphogluconate dehydrogenase C-terminal domain-like"/>
    <property type="match status" value="1"/>
</dbReference>
<dbReference type="EMBL" id="SNAA01000010">
    <property type="protein sequence ID" value="TDL79445.1"/>
    <property type="molecule type" value="Genomic_DNA"/>
</dbReference>
<dbReference type="AlphaFoldDB" id="A0A4R6A991"/>
<gene>
    <name evidence="4" type="ORF">E2L08_10455</name>
</gene>
<sequence length="488" mass="52812">MTTLRRDTLGDMPDGISVPSYDRATLTPGIVHIGLGNFHRAHQAWYLHRLMQDGKAHDWAIIGAGVRPADARMRETLLAQDGLTTLIELDPAGKSAEITGSMIGFVPVEDGNGALIAQMADPAIRIVSLTVTEGGYYRNADGGFDAEHPDIRHDAANPEAPRTAFGAIVAALKARRASGAGSFTCQSCDNLQGNGDILRETVIGLARLDDPDLAGWIESHATFPNAMVDCIVPATGAAELTLVREFGIDDKAPVTHENFRQWVIEDRFCAGRPPWEDAGATLTDDVHDYEAMKLRCLNAGHQVISNAGELLSLATIADCMAHPTIRALFRRVEMDEIVPHVSPVPGMTPEAYVDLIETRFANPQIRDTVRRVAFDGSSRHPGFLLPVIRDALAAANPIDGLALVEALWARMCEGTREDGSVIEPNDPHWTTLNAVAIAAQDDPAAWLGQRAIYGDLGADTRFAEAFARWHRAIRANGAEAAIRAYLES</sequence>
<evidence type="ECO:0000313" key="4">
    <source>
        <dbReference type="EMBL" id="TDL79445.1"/>
    </source>
</evidence>
<dbReference type="InterPro" id="IPR000669">
    <property type="entry name" value="Mannitol_DH"/>
</dbReference>
<dbReference type="InterPro" id="IPR013328">
    <property type="entry name" value="6PGD_dom2"/>
</dbReference>
<accession>A0A4R6A991</accession>
<dbReference type="InterPro" id="IPR008927">
    <property type="entry name" value="6-PGluconate_DH-like_C_sf"/>
</dbReference>
<proteinExistence type="predicted"/>
<dbReference type="PANTHER" id="PTHR43362">
    <property type="entry name" value="MANNITOL DEHYDROGENASE DSF1-RELATED"/>
    <property type="match status" value="1"/>
</dbReference>
<evidence type="ECO:0000259" key="3">
    <source>
        <dbReference type="Pfam" id="PF08125"/>
    </source>
</evidence>
<dbReference type="Pfam" id="PF01232">
    <property type="entry name" value="Mannitol_dh"/>
    <property type="match status" value="1"/>
</dbReference>
<protein>
    <submittedName>
        <fullName evidence="4">Mannitol dehydrogenase family protein</fullName>
    </submittedName>
</protein>
<dbReference type="PANTHER" id="PTHR43362:SF1">
    <property type="entry name" value="MANNITOL DEHYDROGENASE 2-RELATED"/>
    <property type="match status" value="1"/>
</dbReference>
<dbReference type="OrthoDB" id="271711at2"/>
<keyword evidence="1" id="KW-0560">Oxidoreductase</keyword>
<dbReference type="InterPro" id="IPR036291">
    <property type="entry name" value="NAD(P)-bd_dom_sf"/>
</dbReference>
<dbReference type="Pfam" id="PF08125">
    <property type="entry name" value="Mannitol_dh_C"/>
    <property type="match status" value="1"/>
</dbReference>
<name>A0A4R6A991_9RHOB</name>
<evidence type="ECO:0000259" key="2">
    <source>
        <dbReference type="Pfam" id="PF01232"/>
    </source>
</evidence>